<evidence type="ECO:0000313" key="7">
    <source>
        <dbReference type="EMBL" id="MFC4490102.1"/>
    </source>
</evidence>
<feature type="region of interest" description="Disordered" evidence="4">
    <location>
        <begin position="541"/>
        <end position="564"/>
    </location>
</feature>
<dbReference type="SMART" id="SM00283">
    <property type="entry name" value="MA"/>
    <property type="match status" value="1"/>
</dbReference>
<keyword evidence="5" id="KW-0812">Transmembrane</keyword>
<dbReference type="SUPFAM" id="SSF58104">
    <property type="entry name" value="Methyl-accepting chemotaxis protein (MCP) signaling domain"/>
    <property type="match status" value="1"/>
</dbReference>
<evidence type="ECO:0000256" key="5">
    <source>
        <dbReference type="SAM" id="Phobius"/>
    </source>
</evidence>
<proteinExistence type="inferred from homology"/>
<comment type="similarity">
    <text evidence="2">Belongs to the methyl-accepting chemotaxis (MCP) protein family.</text>
</comment>
<keyword evidence="3" id="KW-0807">Transducer</keyword>
<evidence type="ECO:0000313" key="8">
    <source>
        <dbReference type="Proteomes" id="UP001595999"/>
    </source>
</evidence>
<dbReference type="EMBL" id="JBHSEK010000005">
    <property type="protein sequence ID" value="MFC4490102.1"/>
    <property type="molecule type" value="Genomic_DNA"/>
</dbReference>
<evidence type="ECO:0000256" key="1">
    <source>
        <dbReference type="ARBA" id="ARBA00022500"/>
    </source>
</evidence>
<evidence type="ECO:0000256" key="2">
    <source>
        <dbReference type="ARBA" id="ARBA00029447"/>
    </source>
</evidence>
<dbReference type="CDD" id="cd11386">
    <property type="entry name" value="MCP_signal"/>
    <property type="match status" value="1"/>
</dbReference>
<accession>A0ABV8ZQV7</accession>
<dbReference type="Gene3D" id="1.10.287.950">
    <property type="entry name" value="Methyl-accepting chemotaxis protein"/>
    <property type="match status" value="1"/>
</dbReference>
<sequence length="564" mass="60771">MKLSIKSLLTASAGVFALLLLLLLLCTLRLRQELDLQAQAEAQRNQSYLLANELRQSSDDLTRLVRTYAETGDPRYERQYWAVLAIRNGQLPRPQHYNRIYWDFMAADEHKPQPDGPAVPLQQLMRQAGFSQREFDMLGQAQANSDRLVATETAAMNAMKGRFADGQGGYSRQGPPDPELARRILHDHQYHVDKAAIMQPVDAFYQLMEQRTNRAVASARERAGLWLAIVIGLMLAGCALGLLMFWTIYRRLFAMLGDEPLRVTRLMQAVAAGKLAAAAPPGGYPRGSLAEAILQTVTTLSQAIDDSRRGAGHLSMMSAQINRTSQQFSRNTSGQAASLAEAACSLEQISSAVSQSSDNAKLTETMAMQAAEDARHGGEVVQHTVLSMQRIAEHISVIDDIAYQTNLLALNAAIESARAGEQGRGFSIVAQEVRKLAERSQVAAREISGMAANGVQLAGKAGAQLAAIVASSAKTAGLIHEIAAAANEQAHGVGQINATIQQLSAAIRHNAGLVEELAAISAESRGHADQVHAQMQRFHADTAPAPQPGEPIAGHASTGHGPRP</sequence>
<dbReference type="RefSeq" id="WP_231462800.1">
    <property type="nucleotide sequence ID" value="NZ_JAJOHW010000085.1"/>
</dbReference>
<dbReference type="Pfam" id="PF00015">
    <property type="entry name" value="MCPsignal"/>
    <property type="match status" value="1"/>
</dbReference>
<gene>
    <name evidence="7" type="ORF">ACFO0R_10760</name>
</gene>
<dbReference type="PROSITE" id="PS50111">
    <property type="entry name" value="CHEMOTAXIS_TRANSDUC_2"/>
    <property type="match status" value="1"/>
</dbReference>
<organism evidence="7 8">
    <name type="scientific">Chromobacterium aquaticum</name>
    <dbReference type="NCBI Taxonomy" id="467180"/>
    <lineage>
        <taxon>Bacteria</taxon>
        <taxon>Pseudomonadati</taxon>
        <taxon>Pseudomonadota</taxon>
        <taxon>Betaproteobacteria</taxon>
        <taxon>Neisseriales</taxon>
        <taxon>Chromobacteriaceae</taxon>
        <taxon>Chromobacterium</taxon>
    </lineage>
</organism>
<keyword evidence="1" id="KW-0145">Chemotaxis</keyword>
<keyword evidence="5" id="KW-1133">Transmembrane helix</keyword>
<protein>
    <submittedName>
        <fullName evidence="7">Methyl-accepting chemotaxis protein</fullName>
    </submittedName>
</protein>
<dbReference type="PANTHER" id="PTHR43531">
    <property type="entry name" value="PROTEIN ICFG"/>
    <property type="match status" value="1"/>
</dbReference>
<keyword evidence="8" id="KW-1185">Reference proteome</keyword>
<comment type="caution">
    <text evidence="7">The sequence shown here is derived from an EMBL/GenBank/DDBJ whole genome shotgun (WGS) entry which is preliminary data.</text>
</comment>
<feature type="transmembrane region" description="Helical" evidence="5">
    <location>
        <begin position="223"/>
        <end position="246"/>
    </location>
</feature>
<evidence type="ECO:0000259" key="6">
    <source>
        <dbReference type="PROSITE" id="PS50111"/>
    </source>
</evidence>
<feature type="domain" description="Methyl-accepting transducer" evidence="6">
    <location>
        <begin position="310"/>
        <end position="518"/>
    </location>
</feature>
<dbReference type="PANTHER" id="PTHR43531:SF11">
    <property type="entry name" value="METHYL-ACCEPTING CHEMOTAXIS PROTEIN 3"/>
    <property type="match status" value="1"/>
</dbReference>
<dbReference type="InterPro" id="IPR004089">
    <property type="entry name" value="MCPsignal_dom"/>
</dbReference>
<evidence type="ECO:0000256" key="4">
    <source>
        <dbReference type="SAM" id="MobiDB-lite"/>
    </source>
</evidence>
<keyword evidence="5" id="KW-0472">Membrane</keyword>
<name>A0ABV8ZQV7_9NEIS</name>
<evidence type="ECO:0000256" key="3">
    <source>
        <dbReference type="PROSITE-ProRule" id="PRU00284"/>
    </source>
</evidence>
<dbReference type="Proteomes" id="UP001595999">
    <property type="component" value="Unassembled WGS sequence"/>
</dbReference>
<dbReference type="InterPro" id="IPR051310">
    <property type="entry name" value="MCP_chemotaxis"/>
</dbReference>
<reference evidence="8" key="1">
    <citation type="journal article" date="2019" name="Int. J. Syst. Evol. Microbiol.">
        <title>The Global Catalogue of Microorganisms (GCM) 10K type strain sequencing project: providing services to taxonomists for standard genome sequencing and annotation.</title>
        <authorList>
            <consortium name="The Broad Institute Genomics Platform"/>
            <consortium name="The Broad Institute Genome Sequencing Center for Infectious Disease"/>
            <person name="Wu L."/>
            <person name="Ma J."/>
        </authorList>
    </citation>
    <scope>NUCLEOTIDE SEQUENCE [LARGE SCALE GENOMIC DNA]</scope>
    <source>
        <strain evidence="8">CGMCC 4.7608</strain>
    </source>
</reference>